<feature type="transmembrane region" description="Helical" evidence="12">
    <location>
        <begin position="182"/>
        <end position="199"/>
    </location>
</feature>
<dbReference type="GO" id="GO:0005886">
    <property type="term" value="C:plasma membrane"/>
    <property type="evidence" value="ECO:0007669"/>
    <property type="project" value="UniProtKB-SubCell"/>
</dbReference>
<feature type="transmembrane region" description="Helical" evidence="12">
    <location>
        <begin position="51"/>
        <end position="82"/>
    </location>
</feature>
<dbReference type="GO" id="GO:0009276">
    <property type="term" value="C:Gram-negative-bacterium-type cell wall"/>
    <property type="evidence" value="ECO:0007669"/>
    <property type="project" value="InterPro"/>
</dbReference>
<dbReference type="CDD" id="cd06853">
    <property type="entry name" value="GT_WecA_like"/>
    <property type="match status" value="1"/>
</dbReference>
<dbReference type="AlphaFoldDB" id="A0A432WU95"/>
<evidence type="ECO:0000313" key="15">
    <source>
        <dbReference type="Proteomes" id="UP000286934"/>
    </source>
</evidence>
<accession>A0A432WU95</accession>
<dbReference type="GO" id="GO:0009243">
    <property type="term" value="P:O antigen biosynthetic process"/>
    <property type="evidence" value="ECO:0007669"/>
    <property type="project" value="UniProtKB-UniRule"/>
</dbReference>
<dbReference type="PANTHER" id="PTHR22926:SF3">
    <property type="entry name" value="UNDECAPRENYL-PHOSPHATE ALPHA-N-ACETYLGLUCOSAMINYL 1-PHOSPHATE TRANSFERASE"/>
    <property type="match status" value="1"/>
</dbReference>
<organism evidence="14 15">
    <name type="scientific">Aliidiomarina shirensis</name>
    <dbReference type="NCBI Taxonomy" id="1048642"/>
    <lineage>
        <taxon>Bacteria</taxon>
        <taxon>Pseudomonadati</taxon>
        <taxon>Pseudomonadota</taxon>
        <taxon>Gammaproteobacteria</taxon>
        <taxon>Alteromonadales</taxon>
        <taxon>Idiomarinaceae</taxon>
        <taxon>Aliidiomarina</taxon>
    </lineage>
</organism>
<feature type="transmembrane region" description="Helical" evidence="12">
    <location>
        <begin position="128"/>
        <end position="146"/>
    </location>
</feature>
<keyword evidence="13" id="KW-0479">Metal-binding</keyword>
<keyword evidence="5 12" id="KW-0808">Transferase</keyword>
<dbReference type="UniPathway" id="UPA00281"/>
<evidence type="ECO:0000256" key="3">
    <source>
        <dbReference type="ARBA" id="ARBA00022519"/>
    </source>
</evidence>
<comment type="caution">
    <text evidence="14">The sequence shown here is derived from an EMBL/GenBank/DDBJ whole genome shotgun (WGS) entry which is preliminary data.</text>
</comment>
<evidence type="ECO:0000256" key="5">
    <source>
        <dbReference type="ARBA" id="ARBA00022679"/>
    </source>
</evidence>
<evidence type="ECO:0000256" key="8">
    <source>
        <dbReference type="ARBA" id="ARBA00022985"/>
    </source>
</evidence>
<dbReference type="InterPro" id="IPR012750">
    <property type="entry name" value="ECA_WecA-rel"/>
</dbReference>
<evidence type="ECO:0000256" key="2">
    <source>
        <dbReference type="ARBA" id="ARBA00022475"/>
    </source>
</evidence>
<dbReference type="InterPro" id="IPR018480">
    <property type="entry name" value="PNAcMuramoyl-5peptid_Trfase_CS"/>
</dbReference>
<evidence type="ECO:0000256" key="10">
    <source>
        <dbReference type="ARBA" id="ARBA00023136"/>
    </source>
</evidence>
<dbReference type="GO" id="GO:0030145">
    <property type="term" value="F:manganese ion binding"/>
    <property type="evidence" value="ECO:0007669"/>
    <property type="project" value="InterPro"/>
</dbReference>
<dbReference type="GO" id="GO:0036380">
    <property type="term" value="F:UDP-N-acetylglucosamine-undecaprenyl-phosphate N-acetylglucosaminephosphotransferase activity"/>
    <property type="evidence" value="ECO:0007669"/>
    <property type="project" value="UniProtKB-UniRule"/>
</dbReference>
<dbReference type="GO" id="GO:0071555">
    <property type="term" value="P:cell wall organization"/>
    <property type="evidence" value="ECO:0007669"/>
    <property type="project" value="TreeGrafter"/>
</dbReference>
<feature type="transmembrane region" description="Helical" evidence="12">
    <location>
        <begin position="310"/>
        <end position="331"/>
    </location>
</feature>
<protein>
    <recommendedName>
        <fullName evidence="12">Undecaprenyl-phosphate alpha-N-acetylglucosaminyl 1-phosphate transferase</fullName>
        <ecNumber evidence="12">2.7.8.33</ecNumber>
    </recommendedName>
    <alternativeName>
        <fullName evidence="12">UDP-GlcNAc:undecaprenyl-phosphate GlcNAc-1-phosphate transferase</fullName>
    </alternativeName>
    <alternativeName>
        <fullName evidence="12">Undecaprenyl-phosphate GlcNAc-1-phosphate transferase</fullName>
    </alternativeName>
</protein>
<keyword evidence="7 12" id="KW-0460">Magnesium</keyword>
<dbReference type="EC" id="2.7.8.33" evidence="12"/>
<proteinExistence type="inferred from homology"/>
<evidence type="ECO:0000256" key="4">
    <source>
        <dbReference type="ARBA" id="ARBA00022676"/>
    </source>
</evidence>
<comment type="catalytic activity">
    <reaction evidence="12">
        <text>di-trans,octa-cis-undecaprenyl phosphate + UDP-N-acetyl-alpha-D-glucosamine = N-acetyl-alpha-D-glucosaminyl-di-trans,octa-cis-undecaprenyl diphosphate + UMP</text>
        <dbReference type="Rhea" id="RHEA:28090"/>
        <dbReference type="ChEBI" id="CHEBI:57705"/>
        <dbReference type="ChEBI" id="CHEBI:57865"/>
        <dbReference type="ChEBI" id="CHEBI:60392"/>
        <dbReference type="ChEBI" id="CHEBI:62959"/>
        <dbReference type="EC" id="2.7.8.33"/>
    </reaction>
</comment>
<feature type="transmembrane region" description="Helical" evidence="12">
    <location>
        <begin position="211"/>
        <end position="233"/>
    </location>
</feature>
<evidence type="ECO:0000256" key="9">
    <source>
        <dbReference type="ARBA" id="ARBA00022989"/>
    </source>
</evidence>
<keyword evidence="2 12" id="KW-1003">Cell membrane</keyword>
<comment type="similarity">
    <text evidence="12">Belongs to the glycosyltransferase 4 family. WecA subfamily.</text>
</comment>
<comment type="pathway">
    <text evidence="12">Bacterial outer membrane biogenesis; LPS O-antigen biosynthesis.</text>
</comment>
<evidence type="ECO:0000256" key="7">
    <source>
        <dbReference type="ARBA" id="ARBA00022842"/>
    </source>
</evidence>
<dbReference type="HAMAP" id="MF_02030">
    <property type="entry name" value="WecA_Gammaproteo"/>
    <property type="match status" value="1"/>
</dbReference>
<keyword evidence="8 12" id="KW-0448">Lipopolysaccharide biosynthesis</keyword>
<keyword evidence="3 12" id="KW-0997">Cell inner membrane</keyword>
<evidence type="ECO:0000256" key="13">
    <source>
        <dbReference type="PIRSR" id="PIRSR600715-1"/>
    </source>
</evidence>
<gene>
    <name evidence="12" type="primary">wecA</name>
    <name evidence="14" type="ORF">CWE13_04965</name>
</gene>
<keyword evidence="6 12" id="KW-0812">Transmembrane</keyword>
<keyword evidence="11 12" id="KW-0464">Manganese</keyword>
<dbReference type="EMBL" id="PIPP01000002">
    <property type="protein sequence ID" value="RUO37317.1"/>
    <property type="molecule type" value="Genomic_DNA"/>
</dbReference>
<keyword evidence="15" id="KW-1185">Reference proteome</keyword>
<keyword evidence="10 12" id="KW-0472">Membrane</keyword>
<keyword evidence="4 12" id="KW-0328">Glycosyltransferase</keyword>
<dbReference type="Pfam" id="PF00953">
    <property type="entry name" value="Glycos_transf_4"/>
    <property type="match status" value="1"/>
</dbReference>
<feature type="transmembrane region" description="Helical" evidence="12">
    <location>
        <begin position="258"/>
        <end position="279"/>
    </location>
</feature>
<dbReference type="GO" id="GO:0016757">
    <property type="term" value="F:glycosyltransferase activity"/>
    <property type="evidence" value="ECO:0007669"/>
    <property type="project" value="UniProtKB-KW"/>
</dbReference>
<comment type="subcellular location">
    <subcellularLocation>
        <location evidence="12">Cell inner membrane</location>
        <topology evidence="12">Multi-pass membrane protein</topology>
    </subcellularLocation>
    <subcellularLocation>
        <location evidence="1">Cell membrane</location>
        <topology evidence="1">Multi-pass membrane protein</topology>
    </subcellularLocation>
</comment>
<reference evidence="15" key="1">
    <citation type="journal article" date="2018" name="Front. Microbiol.">
        <title>Genome-Based Analysis Reveals the Taxonomy and Diversity of the Family Idiomarinaceae.</title>
        <authorList>
            <person name="Liu Y."/>
            <person name="Lai Q."/>
            <person name="Shao Z."/>
        </authorList>
    </citation>
    <scope>NUCLEOTIDE SEQUENCE [LARGE SCALE GENOMIC DNA]</scope>
    <source>
        <strain evidence="15">AIS</strain>
    </source>
</reference>
<feature type="binding site" evidence="13">
    <location>
        <position position="215"/>
    </location>
    <ligand>
        <name>Mg(2+)</name>
        <dbReference type="ChEBI" id="CHEBI:18420"/>
    </ligand>
</feature>
<dbReference type="InterPro" id="IPR000715">
    <property type="entry name" value="Glycosyl_transferase_4"/>
</dbReference>
<comment type="cofactor">
    <cofactor evidence="12">
        <name>Mn(2+)</name>
        <dbReference type="ChEBI" id="CHEBI:29035"/>
    </cofactor>
</comment>
<dbReference type="PANTHER" id="PTHR22926">
    <property type="entry name" value="PHOSPHO-N-ACETYLMURAMOYL-PENTAPEPTIDE-TRANSFERASE"/>
    <property type="match status" value="1"/>
</dbReference>
<dbReference type="Proteomes" id="UP000286934">
    <property type="component" value="Unassembled WGS sequence"/>
</dbReference>
<feature type="transmembrane region" description="Helical" evidence="12">
    <location>
        <begin position="337"/>
        <end position="357"/>
    </location>
</feature>
<keyword evidence="9 12" id="KW-1133">Transmembrane helix</keyword>
<dbReference type="OrthoDB" id="9783652at2"/>
<feature type="binding site" evidence="13">
    <location>
        <position position="150"/>
    </location>
    <ligand>
        <name>Mg(2+)</name>
        <dbReference type="ChEBI" id="CHEBI:18420"/>
    </ligand>
</feature>
<feature type="transmembrane region" description="Helical" evidence="12">
    <location>
        <begin position="158"/>
        <end position="176"/>
    </location>
</feature>
<sequence>MEIMVLGLVTAMLFGVVSSVMIPVARSVGLTDKPCSRKAHMGEVPLTGGLSIYITVFIVWCFGVAFSGVLLATMLATSIIVATGIIDDRFDLPVLTRIVVQIIASGILVVGAGVEINSLGNLLNLGEVELGVFSVPFTIFAIMVAMNAYNMIDGIDGLLGSIALVTFGGIAVLSVIYGHPEALFFSLVAVFALIPFLYRNLQKTGSRVDQIFMGDAGSMFIGLLSIWLIAIMLSPEMSKEYVLKFGNMFTISDTREPIRAVTALWLVTIPIMDMVGIMVRRMMKGQSPLRPDRNHLHHIFMRAGFSPREALVIIFASACFWAAVGILLEYFKVADVVILLIYLSVFVLYLFCLKFSWRLVVWFRRWMQIEKKLKHRE</sequence>
<feature type="transmembrane region" description="Helical" evidence="12">
    <location>
        <begin position="94"/>
        <end position="116"/>
    </location>
</feature>
<dbReference type="PROSITE" id="PS01348">
    <property type="entry name" value="MRAY_2"/>
    <property type="match status" value="1"/>
</dbReference>
<evidence type="ECO:0000256" key="6">
    <source>
        <dbReference type="ARBA" id="ARBA00022692"/>
    </source>
</evidence>
<comment type="caution">
    <text evidence="12">Lacks conserved residue(s) required for the propagation of feature annotation.</text>
</comment>
<name>A0A432WU95_9GAMM</name>
<dbReference type="GO" id="GO:0044038">
    <property type="term" value="P:cell wall macromolecule biosynthetic process"/>
    <property type="evidence" value="ECO:0007669"/>
    <property type="project" value="TreeGrafter"/>
</dbReference>
<evidence type="ECO:0000256" key="1">
    <source>
        <dbReference type="ARBA" id="ARBA00004651"/>
    </source>
</evidence>
<comment type="cofactor">
    <cofactor evidence="12 13">
        <name>Mg(2+)</name>
        <dbReference type="ChEBI" id="CHEBI:18420"/>
    </cofactor>
</comment>
<dbReference type="GO" id="GO:0000287">
    <property type="term" value="F:magnesium ion binding"/>
    <property type="evidence" value="ECO:0007669"/>
    <property type="project" value="InterPro"/>
</dbReference>
<comment type="function">
    <text evidence="12">Catalyzes the transfer of the GlcNAc-1-phosphate moiety from UDP-GlcNAc onto the carrier lipid undecaprenyl phosphate (C55-P), yielding GlcNAc-pyrophosphoryl-undecaprenyl (GlcNAc-PP-C55).</text>
</comment>
<evidence type="ECO:0000256" key="11">
    <source>
        <dbReference type="ARBA" id="ARBA00023211"/>
    </source>
</evidence>
<evidence type="ECO:0000256" key="12">
    <source>
        <dbReference type="HAMAP-Rule" id="MF_02030"/>
    </source>
</evidence>
<evidence type="ECO:0000313" key="14">
    <source>
        <dbReference type="EMBL" id="RUO37317.1"/>
    </source>
</evidence>